<dbReference type="KEGG" id="csol:105360121"/>
<evidence type="ECO:0000256" key="6">
    <source>
        <dbReference type="SAM" id="SignalP"/>
    </source>
</evidence>
<comment type="similarity">
    <text evidence="1">Belongs to the peptidase S1 family.</text>
</comment>
<dbReference type="Proteomes" id="UP000695007">
    <property type="component" value="Unplaced"/>
</dbReference>
<dbReference type="RefSeq" id="XP_011495222.1">
    <property type="nucleotide sequence ID" value="XM_011496920.1"/>
</dbReference>
<dbReference type="SMART" id="SM00020">
    <property type="entry name" value="Tryp_SPc"/>
    <property type="match status" value="1"/>
</dbReference>
<evidence type="ECO:0000256" key="5">
    <source>
        <dbReference type="ARBA" id="ARBA00023157"/>
    </source>
</evidence>
<feature type="signal peptide" evidence="6">
    <location>
        <begin position="1"/>
        <end position="24"/>
    </location>
</feature>
<evidence type="ECO:0000256" key="2">
    <source>
        <dbReference type="ARBA" id="ARBA00022670"/>
    </source>
</evidence>
<dbReference type="InterPro" id="IPR043504">
    <property type="entry name" value="Peptidase_S1_PA_chymotrypsin"/>
</dbReference>
<dbReference type="Gene3D" id="2.40.10.10">
    <property type="entry name" value="Trypsin-like serine proteases"/>
    <property type="match status" value="1"/>
</dbReference>
<keyword evidence="2" id="KW-0645">Protease</keyword>
<feature type="chain" id="PRO_5042544460" evidence="6">
    <location>
        <begin position="25"/>
        <end position="273"/>
    </location>
</feature>
<organism evidence="8 9">
    <name type="scientific">Ceratosolen solmsi marchali</name>
    <dbReference type="NCBI Taxonomy" id="326594"/>
    <lineage>
        <taxon>Eukaryota</taxon>
        <taxon>Metazoa</taxon>
        <taxon>Ecdysozoa</taxon>
        <taxon>Arthropoda</taxon>
        <taxon>Hexapoda</taxon>
        <taxon>Insecta</taxon>
        <taxon>Pterygota</taxon>
        <taxon>Neoptera</taxon>
        <taxon>Endopterygota</taxon>
        <taxon>Hymenoptera</taxon>
        <taxon>Apocrita</taxon>
        <taxon>Proctotrupomorpha</taxon>
        <taxon>Chalcidoidea</taxon>
        <taxon>Agaonidae</taxon>
        <taxon>Agaoninae</taxon>
        <taxon>Ceratosolen</taxon>
    </lineage>
</organism>
<accession>A0AAJ6VM19</accession>
<reference evidence="9" key="1">
    <citation type="submission" date="2025-08" db="UniProtKB">
        <authorList>
            <consortium name="RefSeq"/>
        </authorList>
    </citation>
    <scope>IDENTIFICATION</scope>
</reference>
<dbReference type="InterPro" id="IPR050430">
    <property type="entry name" value="Peptidase_S1"/>
</dbReference>
<evidence type="ECO:0000256" key="1">
    <source>
        <dbReference type="ARBA" id="ARBA00007664"/>
    </source>
</evidence>
<evidence type="ECO:0000313" key="9">
    <source>
        <dbReference type="RefSeq" id="XP_011495222.1"/>
    </source>
</evidence>
<proteinExistence type="inferred from homology"/>
<sequence>MLLKIQLSLAQILIFCHIYGFANAKPMVGQDISNITEGYLTLVVSLRKINPGNVEVEKDHLSSGVLVSRQDVLTTSHIMESIPANGFEVVIGSYDLRSGTRYFPFWWITFDEWATIYSVPVETQLNDIAIVRLLRPVPNEIIPATISPLPVENLYWANVLIAAWGKVEDGNYSRFLRSTILTVITNDFCALKIKVVRGFDVLVPKNIICSIRIPYAIMTAGDSGGPIFFNGKLVAIHKATCLYPNEFINPNKINMHMSLHFYRNFISNVINFL</sequence>
<keyword evidence="4" id="KW-0720">Serine protease</keyword>
<keyword evidence="6" id="KW-0732">Signal</keyword>
<name>A0AAJ6VM19_9HYME</name>
<dbReference type="PANTHER" id="PTHR24276">
    <property type="entry name" value="POLYSERASE-RELATED"/>
    <property type="match status" value="1"/>
</dbReference>
<keyword evidence="5" id="KW-1015">Disulfide bond</keyword>
<keyword evidence="3" id="KW-0378">Hydrolase</keyword>
<gene>
    <name evidence="9" type="primary">LOC105360121</name>
</gene>
<evidence type="ECO:0000256" key="4">
    <source>
        <dbReference type="ARBA" id="ARBA00022825"/>
    </source>
</evidence>
<dbReference type="GO" id="GO:0004252">
    <property type="term" value="F:serine-type endopeptidase activity"/>
    <property type="evidence" value="ECO:0007669"/>
    <property type="project" value="InterPro"/>
</dbReference>
<dbReference type="SUPFAM" id="SSF50494">
    <property type="entry name" value="Trypsin-like serine proteases"/>
    <property type="match status" value="1"/>
</dbReference>
<evidence type="ECO:0000256" key="3">
    <source>
        <dbReference type="ARBA" id="ARBA00022801"/>
    </source>
</evidence>
<dbReference type="InterPro" id="IPR001254">
    <property type="entry name" value="Trypsin_dom"/>
</dbReference>
<dbReference type="PROSITE" id="PS50240">
    <property type="entry name" value="TRYPSIN_DOM"/>
    <property type="match status" value="1"/>
</dbReference>
<dbReference type="GeneID" id="105360121"/>
<dbReference type="AlphaFoldDB" id="A0AAJ6VM19"/>
<keyword evidence="8" id="KW-1185">Reference proteome</keyword>
<dbReference type="Pfam" id="PF00089">
    <property type="entry name" value="Trypsin"/>
    <property type="match status" value="1"/>
</dbReference>
<protein>
    <submittedName>
        <fullName evidence="9">Chymotrypsin-2-like</fullName>
    </submittedName>
</protein>
<dbReference type="PANTHER" id="PTHR24276:SF98">
    <property type="entry name" value="FI18310P1-RELATED"/>
    <property type="match status" value="1"/>
</dbReference>
<dbReference type="PRINTS" id="PR00722">
    <property type="entry name" value="CHYMOTRYPSIN"/>
</dbReference>
<feature type="domain" description="Peptidase S1" evidence="7">
    <location>
        <begin position="27"/>
        <end position="271"/>
    </location>
</feature>
<dbReference type="InterPro" id="IPR009003">
    <property type="entry name" value="Peptidase_S1_PA"/>
</dbReference>
<evidence type="ECO:0000259" key="7">
    <source>
        <dbReference type="PROSITE" id="PS50240"/>
    </source>
</evidence>
<dbReference type="InterPro" id="IPR001314">
    <property type="entry name" value="Peptidase_S1A"/>
</dbReference>
<dbReference type="GO" id="GO:0006508">
    <property type="term" value="P:proteolysis"/>
    <property type="evidence" value="ECO:0007669"/>
    <property type="project" value="UniProtKB-KW"/>
</dbReference>
<evidence type="ECO:0000313" key="8">
    <source>
        <dbReference type="Proteomes" id="UP000695007"/>
    </source>
</evidence>